<dbReference type="OrthoDB" id="122670at2"/>
<evidence type="ECO:0000313" key="1">
    <source>
        <dbReference type="EMBL" id="TWT17086.1"/>
    </source>
</evidence>
<keyword evidence="2" id="KW-1185">Reference proteome</keyword>
<dbReference type="Proteomes" id="UP000319980">
    <property type="component" value="Unassembled WGS sequence"/>
</dbReference>
<sequence length="140" mass="15965">MAISKDQLKQIGRFELAEPESLDDLDEWALWLEAMLHGPCFIFFRDGEPILLQGKQVVERLAGLKLEIYPDEHPPPHFHVRAPGLNASFAIEDCRLLKGHAPSDVLDKVRYWHKHSKRKLVEAWNATRPTNCQVGPYSGA</sequence>
<dbReference type="RefSeq" id="WP_146389509.1">
    <property type="nucleotide sequence ID" value="NZ_VOHK01000015.1"/>
</dbReference>
<protein>
    <submittedName>
        <fullName evidence="1">DUF4160 domain-containing protein</fullName>
    </submittedName>
</protein>
<evidence type="ECO:0000313" key="2">
    <source>
        <dbReference type="Proteomes" id="UP000319980"/>
    </source>
</evidence>
<gene>
    <name evidence="1" type="ORF">FQY83_17485</name>
</gene>
<accession>A0A5C5TTR3</accession>
<dbReference type="Pfam" id="PF13711">
    <property type="entry name" value="DUF4160"/>
    <property type="match status" value="1"/>
</dbReference>
<dbReference type="AlphaFoldDB" id="A0A5C5TTR3"/>
<comment type="caution">
    <text evidence="1">The sequence shown here is derived from an EMBL/GenBank/DDBJ whole genome shotgun (WGS) entry which is preliminary data.</text>
</comment>
<organism evidence="1 2">
    <name type="scientific">Luteimonas marina</name>
    <dbReference type="NCBI Taxonomy" id="488485"/>
    <lineage>
        <taxon>Bacteria</taxon>
        <taxon>Pseudomonadati</taxon>
        <taxon>Pseudomonadota</taxon>
        <taxon>Gammaproteobacteria</taxon>
        <taxon>Lysobacterales</taxon>
        <taxon>Lysobacteraceae</taxon>
        <taxon>Luteimonas</taxon>
    </lineage>
</organism>
<dbReference type="InterPro" id="IPR025427">
    <property type="entry name" value="DUF4160"/>
</dbReference>
<dbReference type="EMBL" id="VOHK01000015">
    <property type="protein sequence ID" value="TWT17086.1"/>
    <property type="molecule type" value="Genomic_DNA"/>
</dbReference>
<name>A0A5C5TTR3_9GAMM</name>
<proteinExistence type="predicted"/>
<reference evidence="1 2" key="1">
    <citation type="journal article" date="2008" name="Int. J. Syst. Evol. Microbiol.">
        <title>Luteimonas marina sp. nov., isolated from seawater.</title>
        <authorList>
            <person name="Baik K.S."/>
            <person name="Park S.C."/>
            <person name="Kim M.S."/>
            <person name="Kim E.M."/>
            <person name="Park C."/>
            <person name="Chun J."/>
            <person name="Seong C.N."/>
        </authorList>
    </citation>
    <scope>NUCLEOTIDE SEQUENCE [LARGE SCALE GENOMIC DNA]</scope>
    <source>
        <strain evidence="1 2">FR1330</strain>
    </source>
</reference>